<feature type="non-terminal residue" evidence="1">
    <location>
        <position position="1"/>
    </location>
</feature>
<organism evidence="1 2">
    <name type="scientific">Adineta steineri</name>
    <dbReference type="NCBI Taxonomy" id="433720"/>
    <lineage>
        <taxon>Eukaryota</taxon>
        <taxon>Metazoa</taxon>
        <taxon>Spiralia</taxon>
        <taxon>Gnathifera</taxon>
        <taxon>Rotifera</taxon>
        <taxon>Eurotatoria</taxon>
        <taxon>Bdelloidea</taxon>
        <taxon>Adinetida</taxon>
        <taxon>Adinetidae</taxon>
        <taxon>Adineta</taxon>
    </lineage>
</organism>
<dbReference type="Proteomes" id="UP000663868">
    <property type="component" value="Unassembled WGS sequence"/>
</dbReference>
<comment type="caution">
    <text evidence="1">The sequence shown here is derived from an EMBL/GenBank/DDBJ whole genome shotgun (WGS) entry which is preliminary data.</text>
</comment>
<dbReference type="AlphaFoldDB" id="A0A820LJW1"/>
<protein>
    <submittedName>
        <fullName evidence="1">Uncharacterized protein</fullName>
    </submittedName>
</protein>
<proteinExistence type="predicted"/>
<reference evidence="1" key="1">
    <citation type="submission" date="2021-02" db="EMBL/GenBank/DDBJ databases">
        <authorList>
            <person name="Nowell W R."/>
        </authorList>
    </citation>
    <scope>NUCLEOTIDE SEQUENCE</scope>
</reference>
<dbReference type="EMBL" id="CAJOBB010019433">
    <property type="protein sequence ID" value="CAF4358280.1"/>
    <property type="molecule type" value="Genomic_DNA"/>
</dbReference>
<evidence type="ECO:0000313" key="2">
    <source>
        <dbReference type="Proteomes" id="UP000663868"/>
    </source>
</evidence>
<accession>A0A820LJW1</accession>
<evidence type="ECO:0000313" key="1">
    <source>
        <dbReference type="EMBL" id="CAF4358280.1"/>
    </source>
</evidence>
<sequence>QQQQLLRYRPASTQPLNIVHHQFNSPMPVYSNNNVHNVNHISRVSIIPSMPKQLRGTCTVALTPPNSAYNTANTPICYIQPTRNFYTSDF</sequence>
<name>A0A820LJW1_9BILA</name>
<gene>
    <name evidence="1" type="ORF">KXQ929_LOCUS48662</name>
</gene>